<keyword evidence="7 12" id="KW-1005">Bacterial flagellum biogenesis</keyword>
<reference evidence="14 15" key="1">
    <citation type="submission" date="2021-01" db="EMBL/GenBank/DDBJ databases">
        <title>Genomic Encyclopedia of Type Strains, Phase IV (KMG-IV): sequencing the most valuable type-strain genomes for metagenomic binning, comparative biology and taxonomic classification.</title>
        <authorList>
            <person name="Goeker M."/>
        </authorList>
    </citation>
    <scope>NUCLEOTIDE SEQUENCE [LARGE SCALE GENOMIC DNA]</scope>
    <source>
        <strain evidence="14 15">DSM 25540</strain>
    </source>
</reference>
<keyword evidence="11 12" id="KW-1006">Bacterial flagellum protein export</keyword>
<evidence type="ECO:0000313" key="15">
    <source>
        <dbReference type="Proteomes" id="UP000741863"/>
    </source>
</evidence>
<keyword evidence="9 12" id="KW-1133">Transmembrane helix</keyword>
<evidence type="ECO:0000256" key="4">
    <source>
        <dbReference type="ARBA" id="ARBA00022448"/>
    </source>
</evidence>
<evidence type="ECO:0000256" key="5">
    <source>
        <dbReference type="ARBA" id="ARBA00022475"/>
    </source>
</evidence>
<keyword evidence="4 12" id="KW-0813">Transport</keyword>
<evidence type="ECO:0000256" key="8">
    <source>
        <dbReference type="ARBA" id="ARBA00022927"/>
    </source>
</evidence>
<evidence type="ECO:0000256" key="3">
    <source>
        <dbReference type="ARBA" id="ARBA00021622"/>
    </source>
</evidence>
<evidence type="ECO:0000256" key="2">
    <source>
        <dbReference type="ARBA" id="ARBA00010690"/>
    </source>
</evidence>
<feature type="transmembrane region" description="Helical" evidence="12">
    <location>
        <begin position="142"/>
        <end position="168"/>
    </location>
</feature>
<keyword evidence="14" id="KW-0966">Cell projection</keyword>
<dbReference type="InterPro" id="IPR006135">
    <property type="entry name" value="T3SS_substrate_exporter"/>
</dbReference>
<keyword evidence="8 12" id="KW-0653">Protein transport</keyword>
<proteinExistence type="inferred from homology"/>
<feature type="compositionally biased region" description="Basic and acidic residues" evidence="13">
    <location>
        <begin position="12"/>
        <end position="22"/>
    </location>
</feature>
<evidence type="ECO:0000256" key="13">
    <source>
        <dbReference type="SAM" id="MobiDB-lite"/>
    </source>
</evidence>
<dbReference type="PANTHER" id="PTHR30531:SF12">
    <property type="entry name" value="FLAGELLAR BIOSYNTHETIC PROTEIN FLHB"/>
    <property type="match status" value="1"/>
</dbReference>
<feature type="region of interest" description="Disordered" evidence="13">
    <location>
        <begin position="9"/>
        <end position="31"/>
    </location>
</feature>
<dbReference type="Proteomes" id="UP000741863">
    <property type="component" value="Unassembled WGS sequence"/>
</dbReference>
<dbReference type="Gene3D" id="6.10.250.2080">
    <property type="match status" value="1"/>
</dbReference>
<dbReference type="EMBL" id="JAFBEC010000004">
    <property type="protein sequence ID" value="MBM7632608.1"/>
    <property type="molecule type" value="Genomic_DNA"/>
</dbReference>
<dbReference type="InterPro" id="IPR006136">
    <property type="entry name" value="FlhB"/>
</dbReference>
<evidence type="ECO:0000256" key="7">
    <source>
        <dbReference type="ARBA" id="ARBA00022795"/>
    </source>
</evidence>
<evidence type="ECO:0000256" key="1">
    <source>
        <dbReference type="ARBA" id="ARBA00004651"/>
    </source>
</evidence>
<sequence>MLSMDLQYFSGEKTEKATPKKRQDTRKKGQVPKSTDINTALILLIVFIFLFVYAAVPAKFMQDLFYETYINYASLSFTVEDTMGMFQGIVIQMGIVIIPILLVAALTGVIASMVQVGVLFAPEVIKPKLSKINPLKGFKRIFSARALVELVKALLKIVLVGTLAFGILWMFRDDLLMLGLYDVLDGYYVVSLLTGMIGVASAILLLILAIPDLVYQRFDHEKQIRMSKHDVKDEFKKMEGDPLIKAKRRQKAQDLAMQRMMQEVPKADVVITNPTHYAVALKYDDSSMTAPKVIGKGVDYMALRIRKIATDHDIAIVENRPLARALYDGTDVDDEVPEDLFRAVAEVLAYVYRLENETKQRGN</sequence>
<keyword evidence="5 12" id="KW-1003">Cell membrane</keyword>
<evidence type="ECO:0000256" key="11">
    <source>
        <dbReference type="ARBA" id="ARBA00023225"/>
    </source>
</evidence>
<dbReference type="PRINTS" id="PR00950">
    <property type="entry name" value="TYPE3IMSPROT"/>
</dbReference>
<comment type="function">
    <text evidence="12">Required for formation of the rod structure in the basal body of the flagellar apparatus. Together with FliI and FliH, may constitute the export apparatus of flagellin.</text>
</comment>
<gene>
    <name evidence="12" type="primary">flhB</name>
    <name evidence="14" type="ORF">JOD17_001702</name>
</gene>
<evidence type="ECO:0000256" key="6">
    <source>
        <dbReference type="ARBA" id="ARBA00022692"/>
    </source>
</evidence>
<organism evidence="14 15">
    <name type="scientific">Geomicrobium sediminis</name>
    <dbReference type="NCBI Taxonomy" id="1347788"/>
    <lineage>
        <taxon>Bacteria</taxon>
        <taxon>Bacillati</taxon>
        <taxon>Bacillota</taxon>
        <taxon>Bacilli</taxon>
        <taxon>Bacillales</taxon>
        <taxon>Geomicrobium</taxon>
    </lineage>
</organism>
<name>A0ABS2PCT2_9BACL</name>
<feature type="transmembrane region" description="Helical" evidence="12">
    <location>
        <begin position="188"/>
        <end position="215"/>
    </location>
</feature>
<comment type="subcellular location">
    <subcellularLocation>
        <location evidence="1">Cell membrane</location>
        <topology evidence="1">Multi-pass membrane protein</topology>
    </subcellularLocation>
</comment>
<evidence type="ECO:0000256" key="10">
    <source>
        <dbReference type="ARBA" id="ARBA00023136"/>
    </source>
</evidence>
<evidence type="ECO:0000256" key="12">
    <source>
        <dbReference type="RuleBase" id="RU364091"/>
    </source>
</evidence>
<comment type="similarity">
    <text evidence="2 12">Belongs to the type III secretion exporter family.</text>
</comment>
<protein>
    <recommendedName>
        <fullName evidence="3 12">Flagellar biosynthetic protein FlhB</fullName>
    </recommendedName>
</protein>
<keyword evidence="6 12" id="KW-0812">Transmembrane</keyword>
<dbReference type="InterPro" id="IPR029025">
    <property type="entry name" value="T3SS_substrate_exporter_C"/>
</dbReference>
<keyword evidence="15" id="KW-1185">Reference proteome</keyword>
<dbReference type="NCBIfam" id="TIGR00328">
    <property type="entry name" value="flhB"/>
    <property type="match status" value="1"/>
</dbReference>
<dbReference type="Gene3D" id="3.40.1690.10">
    <property type="entry name" value="secretion proteins EscU"/>
    <property type="match status" value="1"/>
</dbReference>
<keyword evidence="14" id="KW-0969">Cilium</keyword>
<feature type="transmembrane region" description="Helical" evidence="12">
    <location>
        <begin position="37"/>
        <end position="56"/>
    </location>
</feature>
<feature type="transmembrane region" description="Helical" evidence="12">
    <location>
        <begin position="89"/>
        <end position="121"/>
    </location>
</feature>
<keyword evidence="14" id="KW-0282">Flagellum</keyword>
<comment type="caution">
    <text evidence="14">The sequence shown here is derived from an EMBL/GenBank/DDBJ whole genome shotgun (WGS) entry which is preliminary data.</text>
</comment>
<accession>A0ABS2PCT2</accession>
<keyword evidence="10 12" id="KW-0472">Membrane</keyword>
<dbReference type="Pfam" id="PF01312">
    <property type="entry name" value="Bac_export_2"/>
    <property type="match status" value="1"/>
</dbReference>
<evidence type="ECO:0000256" key="9">
    <source>
        <dbReference type="ARBA" id="ARBA00022989"/>
    </source>
</evidence>
<dbReference type="SUPFAM" id="SSF160544">
    <property type="entry name" value="EscU C-terminal domain-like"/>
    <property type="match status" value="1"/>
</dbReference>
<dbReference type="PANTHER" id="PTHR30531">
    <property type="entry name" value="FLAGELLAR BIOSYNTHETIC PROTEIN FLHB"/>
    <property type="match status" value="1"/>
</dbReference>
<dbReference type="RefSeq" id="WP_204696925.1">
    <property type="nucleotide sequence ID" value="NZ_JAFBEC010000004.1"/>
</dbReference>
<evidence type="ECO:0000313" key="14">
    <source>
        <dbReference type="EMBL" id="MBM7632608.1"/>
    </source>
</evidence>